<proteinExistence type="predicted"/>
<evidence type="ECO:0000313" key="1">
    <source>
        <dbReference type="EMBL" id="AZQ77684.1"/>
    </source>
</evidence>
<protein>
    <submittedName>
        <fullName evidence="1">Uncharacterized protein</fullName>
    </submittedName>
</protein>
<accession>A0A3S9PZB3</accession>
<dbReference type="AlphaFoldDB" id="A0A3S9PZB3"/>
<gene>
    <name evidence="1" type="ORF">EJ997_10350</name>
</gene>
<evidence type="ECO:0000313" key="2">
    <source>
        <dbReference type="Proteomes" id="UP000280344"/>
    </source>
</evidence>
<reference evidence="1 2" key="1">
    <citation type="submission" date="2018-12" db="EMBL/GenBank/DDBJ databases">
        <title>Complete genome sequence of Flaviflexus sp. H23T48.</title>
        <authorList>
            <person name="Bae J.-W."/>
            <person name="Lee J.-Y."/>
        </authorList>
    </citation>
    <scope>NUCLEOTIDE SEQUENCE [LARGE SCALE GENOMIC DNA]</scope>
    <source>
        <strain evidence="1 2">H23T48</strain>
    </source>
</reference>
<dbReference type="KEGG" id="flh:EJ997_10350"/>
<dbReference type="Proteomes" id="UP000280344">
    <property type="component" value="Chromosome"/>
</dbReference>
<organism evidence="1 2">
    <name type="scientific">Flaviflexus ciconiae</name>
    <dbReference type="NCBI Taxonomy" id="2496867"/>
    <lineage>
        <taxon>Bacteria</taxon>
        <taxon>Bacillati</taxon>
        <taxon>Actinomycetota</taxon>
        <taxon>Actinomycetes</taxon>
        <taxon>Actinomycetales</taxon>
        <taxon>Actinomycetaceae</taxon>
        <taxon>Flaviflexus</taxon>
    </lineage>
</organism>
<sequence>MRAATTDSRLFLPVFQQGWTRGGKPITVEDLEPDGSLIPNGFVVSPTFPVPVGTGWKREVNHRGWTSSTAGIHLRDQDNLLLADLPAGDVRRAVPEGTVTARIYLYGAIAIHPGIEIIFTP</sequence>
<name>A0A3S9PZB3_9ACTO</name>
<dbReference type="EMBL" id="CP034593">
    <property type="protein sequence ID" value="AZQ77684.1"/>
    <property type="molecule type" value="Genomic_DNA"/>
</dbReference>
<dbReference type="RefSeq" id="WP_126704487.1">
    <property type="nucleotide sequence ID" value="NZ_CP034593.1"/>
</dbReference>
<keyword evidence="2" id="KW-1185">Reference proteome</keyword>